<comment type="cofactor">
    <cofactor evidence="6">
        <name>a divalent metal cation</name>
        <dbReference type="ChEBI" id="CHEBI:60240"/>
    </cofactor>
</comment>
<keyword evidence="4 6" id="KW-0520">NAD</keyword>
<protein>
    <recommendedName>
        <fullName evidence="6">NAD kinase</fullName>
        <ecNumber evidence="6">2.7.1.23</ecNumber>
    </recommendedName>
    <alternativeName>
        <fullName evidence="6">ATP-dependent NAD kinase</fullName>
    </alternativeName>
</protein>
<dbReference type="InterPro" id="IPR017438">
    <property type="entry name" value="ATP-NAD_kinase_N"/>
</dbReference>
<dbReference type="EMBL" id="FNJQ01000007">
    <property type="protein sequence ID" value="SDP14446.1"/>
    <property type="molecule type" value="Genomic_DNA"/>
</dbReference>
<proteinExistence type="inferred from homology"/>
<evidence type="ECO:0000256" key="2">
    <source>
        <dbReference type="ARBA" id="ARBA00022777"/>
    </source>
</evidence>
<feature type="active site" description="Proton acceptor" evidence="6">
    <location>
        <position position="69"/>
    </location>
</feature>
<dbReference type="EC" id="2.7.1.23" evidence="6"/>
<dbReference type="PANTHER" id="PTHR20275:SF0">
    <property type="entry name" value="NAD KINASE"/>
    <property type="match status" value="1"/>
</dbReference>
<keyword evidence="3 6" id="KW-0521">NADP</keyword>
<evidence type="ECO:0000256" key="4">
    <source>
        <dbReference type="ARBA" id="ARBA00023027"/>
    </source>
</evidence>
<evidence type="ECO:0000256" key="3">
    <source>
        <dbReference type="ARBA" id="ARBA00022857"/>
    </source>
</evidence>
<evidence type="ECO:0000313" key="8">
    <source>
        <dbReference type="Proteomes" id="UP000182412"/>
    </source>
</evidence>
<accession>A0A1H0QCM8</accession>
<keyword evidence="2 6" id="KW-0418">Kinase</keyword>
<dbReference type="GO" id="GO:0006741">
    <property type="term" value="P:NADP+ biosynthetic process"/>
    <property type="evidence" value="ECO:0007669"/>
    <property type="project" value="UniProtKB-UniRule"/>
</dbReference>
<dbReference type="Pfam" id="PF01513">
    <property type="entry name" value="NAD_kinase"/>
    <property type="match status" value="1"/>
</dbReference>
<keyword evidence="6" id="KW-0067">ATP-binding</keyword>
<dbReference type="GO" id="GO:0051287">
    <property type="term" value="F:NAD binding"/>
    <property type="evidence" value="ECO:0007669"/>
    <property type="project" value="UniProtKB-ARBA"/>
</dbReference>
<dbReference type="AlphaFoldDB" id="A0A1H0QCM8"/>
<dbReference type="Gene3D" id="3.40.50.10330">
    <property type="entry name" value="Probable inorganic polyphosphate/atp-NAD kinase, domain 1"/>
    <property type="match status" value="1"/>
</dbReference>
<dbReference type="GO" id="GO:0005524">
    <property type="term" value="F:ATP binding"/>
    <property type="evidence" value="ECO:0007669"/>
    <property type="project" value="UniProtKB-KW"/>
</dbReference>
<feature type="binding site" evidence="6">
    <location>
        <position position="243"/>
    </location>
    <ligand>
        <name>NAD(+)</name>
        <dbReference type="ChEBI" id="CHEBI:57540"/>
    </ligand>
</feature>
<dbReference type="PANTHER" id="PTHR20275">
    <property type="entry name" value="NAD KINASE"/>
    <property type="match status" value="1"/>
</dbReference>
<dbReference type="InterPro" id="IPR002504">
    <property type="entry name" value="NADK"/>
</dbReference>
<dbReference type="InterPro" id="IPR017437">
    <property type="entry name" value="ATP-NAD_kinase_PpnK-typ_C"/>
</dbReference>
<feature type="binding site" evidence="6">
    <location>
        <begin position="69"/>
        <end position="70"/>
    </location>
    <ligand>
        <name>NAD(+)</name>
        <dbReference type="ChEBI" id="CHEBI:57540"/>
    </ligand>
</feature>
<keyword evidence="1 6" id="KW-0808">Transferase</keyword>
<dbReference type="HAMAP" id="MF_00361">
    <property type="entry name" value="NAD_kinase"/>
    <property type="match status" value="1"/>
</dbReference>
<dbReference type="GO" id="GO:0046872">
    <property type="term" value="F:metal ion binding"/>
    <property type="evidence" value="ECO:0007669"/>
    <property type="project" value="UniProtKB-UniRule"/>
</dbReference>
<feature type="binding site" evidence="6">
    <location>
        <position position="171"/>
    </location>
    <ligand>
        <name>NAD(+)</name>
        <dbReference type="ChEBI" id="CHEBI:57540"/>
    </ligand>
</feature>
<sequence>MPIKTIAIFPNVSKPQSPEVLRRILNFYQDKDVRLMLPVDESRYFDLEYLGVPDIEKQQADIALSIGGDGTLLGVCRRYGASAVPVCGINIGTLGFMADIELAELETKLQKLLDGDYRIEHRLLLAGFAKSDGEERFLGHAINDVVVTKGGVARMLHLGLSINESHLMDYKADGVIVSSPTGSTAYSLSAGGPIMSPSIQALLVTPICAHTFNMRPLVVGQDDVVHIKIAAIHQDIIVTFDGQESFRLLPGDEVTVMKSTAQAGIIKFEDKDYYQILRTKLWKNNGVES</sequence>
<feature type="binding site" evidence="6">
    <location>
        <position position="154"/>
    </location>
    <ligand>
        <name>NAD(+)</name>
        <dbReference type="ChEBI" id="CHEBI:57540"/>
    </ligand>
</feature>
<keyword evidence="6" id="KW-0547">Nucleotide-binding</keyword>
<dbReference type="Proteomes" id="UP000182412">
    <property type="component" value="Unassembled WGS sequence"/>
</dbReference>
<comment type="subcellular location">
    <subcellularLocation>
        <location evidence="6">Cytoplasm</location>
    </subcellularLocation>
</comment>
<organism evidence="7 8">
    <name type="scientific">Selenomonas ruminantium</name>
    <dbReference type="NCBI Taxonomy" id="971"/>
    <lineage>
        <taxon>Bacteria</taxon>
        <taxon>Bacillati</taxon>
        <taxon>Bacillota</taxon>
        <taxon>Negativicutes</taxon>
        <taxon>Selenomonadales</taxon>
        <taxon>Selenomonadaceae</taxon>
        <taxon>Selenomonas</taxon>
    </lineage>
</organism>
<evidence type="ECO:0000256" key="5">
    <source>
        <dbReference type="ARBA" id="ARBA00047925"/>
    </source>
</evidence>
<dbReference type="GO" id="GO:0003951">
    <property type="term" value="F:NAD+ kinase activity"/>
    <property type="evidence" value="ECO:0007669"/>
    <property type="project" value="UniProtKB-UniRule"/>
</dbReference>
<dbReference type="RefSeq" id="WP_256324608.1">
    <property type="nucleotide sequence ID" value="NZ_FNJQ01000007.1"/>
</dbReference>
<dbReference type="GO" id="GO:0005737">
    <property type="term" value="C:cytoplasm"/>
    <property type="evidence" value="ECO:0007669"/>
    <property type="project" value="UniProtKB-SubCell"/>
</dbReference>
<feature type="binding site" evidence="6">
    <location>
        <position position="173"/>
    </location>
    <ligand>
        <name>NAD(+)</name>
        <dbReference type="ChEBI" id="CHEBI:57540"/>
    </ligand>
</feature>
<dbReference type="Pfam" id="PF20143">
    <property type="entry name" value="NAD_kinase_C"/>
    <property type="match status" value="1"/>
</dbReference>
<comment type="function">
    <text evidence="6">Involved in the regulation of the intracellular balance of NAD and NADP, and is a key enzyme in the biosynthesis of NADP. Catalyzes specifically the phosphorylation on 2'-hydroxyl of the adenosine moiety of NAD to yield NADP.</text>
</comment>
<gene>
    <name evidence="6" type="primary">nadK</name>
    <name evidence="7" type="ORF">SAMN05216366_10775</name>
</gene>
<dbReference type="InterPro" id="IPR016064">
    <property type="entry name" value="NAD/diacylglycerol_kinase_sf"/>
</dbReference>
<comment type="caution">
    <text evidence="6">Lacks conserved residue(s) required for the propagation of feature annotation.</text>
</comment>
<dbReference type="GO" id="GO:0019674">
    <property type="term" value="P:NAD+ metabolic process"/>
    <property type="evidence" value="ECO:0007669"/>
    <property type="project" value="InterPro"/>
</dbReference>
<keyword evidence="6" id="KW-0963">Cytoplasm</keyword>
<name>A0A1H0QCM8_SELRU</name>
<feature type="binding site" evidence="6">
    <location>
        <begin position="184"/>
        <end position="189"/>
    </location>
    <ligand>
        <name>NAD(+)</name>
        <dbReference type="ChEBI" id="CHEBI:57540"/>
    </ligand>
</feature>
<comment type="catalytic activity">
    <reaction evidence="5 6">
        <text>NAD(+) + ATP = ADP + NADP(+) + H(+)</text>
        <dbReference type="Rhea" id="RHEA:18629"/>
        <dbReference type="ChEBI" id="CHEBI:15378"/>
        <dbReference type="ChEBI" id="CHEBI:30616"/>
        <dbReference type="ChEBI" id="CHEBI:57540"/>
        <dbReference type="ChEBI" id="CHEBI:58349"/>
        <dbReference type="ChEBI" id="CHEBI:456216"/>
        <dbReference type="EC" id="2.7.1.23"/>
    </reaction>
</comment>
<reference evidence="7 8" key="1">
    <citation type="submission" date="2016-10" db="EMBL/GenBank/DDBJ databases">
        <authorList>
            <person name="de Groot N.N."/>
        </authorList>
    </citation>
    <scope>NUCLEOTIDE SEQUENCE [LARGE SCALE GENOMIC DNA]</scope>
    <source>
        <strain evidence="7 8">S137</strain>
    </source>
</reference>
<evidence type="ECO:0000256" key="1">
    <source>
        <dbReference type="ARBA" id="ARBA00022679"/>
    </source>
</evidence>
<dbReference type="Gene3D" id="2.60.200.30">
    <property type="entry name" value="Probable inorganic polyphosphate/atp-NAD kinase, domain 2"/>
    <property type="match status" value="1"/>
</dbReference>
<evidence type="ECO:0000313" key="7">
    <source>
        <dbReference type="EMBL" id="SDP14446.1"/>
    </source>
</evidence>
<dbReference type="SUPFAM" id="SSF111331">
    <property type="entry name" value="NAD kinase/diacylglycerol kinase-like"/>
    <property type="match status" value="1"/>
</dbReference>
<evidence type="ECO:0000256" key="6">
    <source>
        <dbReference type="HAMAP-Rule" id="MF_00361"/>
    </source>
</evidence>
<comment type="similarity">
    <text evidence="6">Belongs to the NAD kinase family.</text>
</comment>
<feature type="binding site" evidence="6">
    <location>
        <begin position="143"/>
        <end position="144"/>
    </location>
    <ligand>
        <name>NAD(+)</name>
        <dbReference type="ChEBI" id="CHEBI:57540"/>
    </ligand>
</feature>